<dbReference type="Pfam" id="PF00801">
    <property type="entry name" value="PKD"/>
    <property type="match status" value="1"/>
</dbReference>
<organism evidence="3 4">
    <name type="scientific">Hymenobacter glacieicola</name>
    <dbReference type="NCBI Taxonomy" id="1562124"/>
    <lineage>
        <taxon>Bacteria</taxon>
        <taxon>Pseudomonadati</taxon>
        <taxon>Bacteroidota</taxon>
        <taxon>Cytophagia</taxon>
        <taxon>Cytophagales</taxon>
        <taxon>Hymenobacteraceae</taxon>
        <taxon>Hymenobacter</taxon>
    </lineage>
</organism>
<feature type="region of interest" description="Disordered" evidence="1">
    <location>
        <begin position="1"/>
        <end position="26"/>
    </location>
</feature>
<dbReference type="InterPro" id="IPR013783">
    <property type="entry name" value="Ig-like_fold"/>
</dbReference>
<dbReference type="SMART" id="SM00089">
    <property type="entry name" value="PKD"/>
    <property type="match status" value="1"/>
</dbReference>
<dbReference type="CDD" id="cd00146">
    <property type="entry name" value="PKD"/>
    <property type="match status" value="1"/>
</dbReference>
<dbReference type="SUPFAM" id="SSF49299">
    <property type="entry name" value="PKD domain"/>
    <property type="match status" value="1"/>
</dbReference>
<dbReference type="InterPro" id="IPR022409">
    <property type="entry name" value="PKD/Chitinase_dom"/>
</dbReference>
<keyword evidence="4" id="KW-1185">Reference proteome</keyword>
<proteinExistence type="predicted"/>
<dbReference type="InterPro" id="IPR000601">
    <property type="entry name" value="PKD_dom"/>
</dbReference>
<reference evidence="4" key="1">
    <citation type="journal article" date="2019" name="Int. J. Syst. Evol. Microbiol.">
        <title>The Global Catalogue of Microorganisms (GCM) 10K type strain sequencing project: providing services to taxonomists for standard genome sequencing and annotation.</title>
        <authorList>
            <consortium name="The Broad Institute Genomics Platform"/>
            <consortium name="The Broad Institute Genome Sequencing Center for Infectious Disease"/>
            <person name="Wu L."/>
            <person name="Ma J."/>
        </authorList>
    </citation>
    <scope>NUCLEOTIDE SEQUENCE [LARGE SCALE GENOMIC DNA]</scope>
    <source>
        <strain evidence="4">CGMCC 1.12990</strain>
    </source>
</reference>
<dbReference type="Gene3D" id="2.60.120.260">
    <property type="entry name" value="Galactose-binding domain-like"/>
    <property type="match status" value="1"/>
</dbReference>
<dbReference type="EMBL" id="BMGS01000014">
    <property type="protein sequence ID" value="GGG59923.1"/>
    <property type="molecule type" value="Genomic_DNA"/>
</dbReference>
<feature type="domain" description="PKD" evidence="2">
    <location>
        <begin position="879"/>
        <end position="932"/>
    </location>
</feature>
<evidence type="ECO:0000313" key="4">
    <source>
        <dbReference type="Proteomes" id="UP000601361"/>
    </source>
</evidence>
<protein>
    <recommendedName>
        <fullName evidence="2">PKD domain-containing protein</fullName>
    </recommendedName>
</protein>
<evidence type="ECO:0000259" key="2">
    <source>
        <dbReference type="PROSITE" id="PS50093"/>
    </source>
</evidence>
<name>A0ABQ1X4R6_9BACT</name>
<comment type="caution">
    <text evidence="3">The sequence shown here is derived from an EMBL/GenBank/DDBJ whole genome shotgun (WGS) entry which is preliminary data.</text>
</comment>
<dbReference type="Proteomes" id="UP000601361">
    <property type="component" value="Unassembled WGS sequence"/>
</dbReference>
<accession>A0ABQ1X4R6</accession>
<evidence type="ECO:0000256" key="1">
    <source>
        <dbReference type="SAM" id="MobiDB-lite"/>
    </source>
</evidence>
<sequence length="1056" mass="116109">MIETTLTGPSGQTTKVSPTTDQASPDYETTVTVSNPYVARVAAIRSEAGSVRFIRGSHARRDKPGEYALTAVEVYNRANRLVKRFSFGYDYFGPAATTNAQALRLKLTYVREQATGCAAVTTRFDYKDMISAYRRDYWGYFTVPAPPRSDPFALTPNADAMQSCILYRISSSTGSSTTLEYEPHVDKLGTTLGGLRVKKITVYDGYRSSANQVFEVGYTVFDRMNPGLVGGPSSEIVLPPRYQEFQEIRQQGSSLCNSSDDIVSKYWYSSSEPLQPISPDYVGYKWAQIKFPNGSRSVFKFTNQADYGDTYDYASTKLSTNPYAKDEPCHGRQVNIPAESTLGCGQGDPRSPQNRGTYAPLYPGERSYGILSSAAHRRGILLEQVDLDSENRPVTLVENAYDFSQRDVVLRSAVVGKEQEVFAYEIFNYYYNIKFYQLERAWIPLQQQLVTSYDQRRGNSLAIAQSQQLTKYGYANFMVANMVVSNPAEGKEYKTVLTRVADYAPSPYTTNPTFLPGIGELYYGGSLATIVGTDQFIKPSATGAWQHIFQTEKEYFAHNGKPLLRRTMSYDYVAGGTQPTGQANVAAVEYDEQGNLTNVLSTAGLYGGTIWGYNRLLPIASVVNGRVSTPGSGSTGIVTAGHTSFENPDDDGWSTGTVVTTEAKTGQQSIQLSAPNSIYGPGKVFTLTPADKHGKYIFSCWAKVPKNEGGQSNVTLVTVINTPNGGSIWRGTGTVISANQEWQLCRGILDLDESAIQTALSGTQNVTVQCYPWISWGSGNVLLDEFRFHAENARMTTTTYESFVGKTSITDENQVTTYFLYDASNELRLVKDAKGNIVKRLKSHVASTPDLTVQVAKTAGNLHPRGAVTFTASVPECVDGVTYTWNFGDGTTQKGGAEQSHTYAQPGAYALTVVAEAADANPVEATRTFQVTDPITVWASYYGTTYYDLCDPYGGERSASITAQPGAGCGGYTYRWQTSEYQQWGNYWTDWADAGNTSDTYAYYHNSPRNLQVRCIVTDACGNTAELYDGFYTYYSDPNCGTAVQYLQAPSSTSLK</sequence>
<dbReference type="PROSITE" id="PS50093">
    <property type="entry name" value="PKD"/>
    <property type="match status" value="1"/>
</dbReference>
<gene>
    <name evidence="3" type="ORF">GCM10011378_39890</name>
</gene>
<dbReference type="InterPro" id="IPR035986">
    <property type="entry name" value="PKD_dom_sf"/>
</dbReference>
<evidence type="ECO:0000313" key="3">
    <source>
        <dbReference type="EMBL" id="GGG59923.1"/>
    </source>
</evidence>
<dbReference type="Gene3D" id="2.60.40.10">
    <property type="entry name" value="Immunoglobulins"/>
    <property type="match status" value="1"/>
</dbReference>